<evidence type="ECO:0008006" key="4">
    <source>
        <dbReference type="Google" id="ProtNLM"/>
    </source>
</evidence>
<dbReference type="AlphaFoldDB" id="A0A0B2URP2"/>
<organism evidence="1 3">
    <name type="scientific">Toxocara canis</name>
    <name type="common">Canine roundworm</name>
    <dbReference type="NCBI Taxonomy" id="6265"/>
    <lineage>
        <taxon>Eukaryota</taxon>
        <taxon>Metazoa</taxon>
        <taxon>Ecdysozoa</taxon>
        <taxon>Nematoda</taxon>
        <taxon>Chromadorea</taxon>
        <taxon>Rhabditida</taxon>
        <taxon>Spirurina</taxon>
        <taxon>Ascaridomorpha</taxon>
        <taxon>Ascaridoidea</taxon>
        <taxon>Toxocaridae</taxon>
        <taxon>Toxocara</taxon>
    </lineage>
</organism>
<keyword evidence="3" id="KW-1185">Reference proteome</keyword>
<feature type="non-terminal residue" evidence="1">
    <location>
        <position position="1"/>
    </location>
</feature>
<dbReference type="EMBL" id="JPKZ01001342">
    <property type="protein sequence ID" value="KHN82530.1"/>
    <property type="molecule type" value="Genomic_DNA"/>
</dbReference>
<gene>
    <name evidence="1" type="ORF">Tcan_01214</name>
    <name evidence="2" type="ORF">Tcan_01315</name>
</gene>
<proteinExistence type="predicted"/>
<dbReference type="OrthoDB" id="410104at2759"/>
<dbReference type="STRING" id="6265.A0A0B2URP2"/>
<protein>
    <recommendedName>
        <fullName evidence="4">Reverse transcriptase domain-containing protein</fullName>
    </recommendedName>
</protein>
<accession>A0A0B2URP2</accession>
<comment type="caution">
    <text evidence="1">The sequence shown here is derived from an EMBL/GenBank/DDBJ whole genome shotgun (WGS) entry which is preliminary data.</text>
</comment>
<evidence type="ECO:0000313" key="1">
    <source>
        <dbReference type="EMBL" id="KHN71777.1"/>
    </source>
</evidence>
<feature type="non-terminal residue" evidence="1">
    <location>
        <position position="164"/>
    </location>
</feature>
<sequence>STVDHIFAVTQSIERGREYRVSLCLLFVCFKKAFDTVKHNAVLKVLSNQRIDHTVYVRTSKDPLTRSHTEIALFDEPIKIRVGRGVKQRDICSPKVFTCPLEDVLWNMKMTVYRLRSTSNALICKRRGACFLTIAENLQTLQGLLNELRSNAKTTGLEIHSGKT</sequence>
<evidence type="ECO:0000313" key="2">
    <source>
        <dbReference type="EMBL" id="KHN82530.1"/>
    </source>
</evidence>
<name>A0A0B2URP2_TOXCA</name>
<dbReference type="Proteomes" id="UP000031036">
    <property type="component" value="Unassembled WGS sequence"/>
</dbReference>
<dbReference type="EMBL" id="JPKZ01020697">
    <property type="protein sequence ID" value="KHN71777.1"/>
    <property type="molecule type" value="Genomic_DNA"/>
</dbReference>
<evidence type="ECO:0000313" key="3">
    <source>
        <dbReference type="Proteomes" id="UP000031036"/>
    </source>
</evidence>
<reference evidence="1 3" key="1">
    <citation type="submission" date="2014-11" db="EMBL/GenBank/DDBJ databases">
        <title>Genetic blueprint of the zoonotic pathogen Toxocara canis.</title>
        <authorList>
            <person name="Zhu X.-Q."/>
            <person name="Korhonen P.K."/>
            <person name="Cai H."/>
            <person name="Young N.D."/>
            <person name="Nejsum P."/>
            <person name="von Samson-Himmelstjerna G."/>
            <person name="Boag P.R."/>
            <person name="Tan P."/>
            <person name="Li Q."/>
            <person name="Min J."/>
            <person name="Yang Y."/>
            <person name="Wang X."/>
            <person name="Fang X."/>
            <person name="Hall R.S."/>
            <person name="Hofmann A."/>
            <person name="Sternberg P.W."/>
            <person name="Jex A.R."/>
            <person name="Gasser R.B."/>
        </authorList>
    </citation>
    <scope>NUCLEOTIDE SEQUENCE [LARGE SCALE GENOMIC DNA]</scope>
    <source>
        <strain evidence="1">PN_DK_2014</strain>
    </source>
</reference>